<feature type="compositionally biased region" description="Acidic residues" evidence="1">
    <location>
        <begin position="102"/>
        <end position="113"/>
    </location>
</feature>
<gene>
    <name evidence="2" type="ORF">Hamer_G007257</name>
</gene>
<evidence type="ECO:0000313" key="3">
    <source>
        <dbReference type="Proteomes" id="UP000747542"/>
    </source>
</evidence>
<dbReference type="EMBL" id="JAHLQT010024345">
    <property type="protein sequence ID" value="KAG7165426.1"/>
    <property type="molecule type" value="Genomic_DNA"/>
</dbReference>
<proteinExistence type="predicted"/>
<name>A0A8J5MVR1_HOMAM</name>
<accession>A0A8J5MVR1</accession>
<comment type="caution">
    <text evidence="2">The sequence shown here is derived from an EMBL/GenBank/DDBJ whole genome shotgun (WGS) entry which is preliminary data.</text>
</comment>
<sequence length="173" mass="18386">MDEVFRRNCDLRRHALTHNLTSPLDLDLSSLPPTSSDASLLGLDLPSSHHHHHHHSLSPAAGSSGPAGGHDEEHDDKDSTSLAAAAIDRVFPDTEDSVAGVDFDDDDDEDDDVDFGKDDLAEEDDDDDSNHSSPPTLLGRFRSQTQKESLNLGASTSASLASFSIASIMGGGD</sequence>
<evidence type="ECO:0000313" key="2">
    <source>
        <dbReference type="EMBL" id="KAG7165426.1"/>
    </source>
</evidence>
<evidence type="ECO:0000256" key="1">
    <source>
        <dbReference type="SAM" id="MobiDB-lite"/>
    </source>
</evidence>
<keyword evidence="3" id="KW-1185">Reference proteome</keyword>
<feature type="region of interest" description="Disordered" evidence="1">
    <location>
        <begin position="39"/>
        <end position="155"/>
    </location>
</feature>
<protein>
    <submittedName>
        <fullName evidence="2">Putative sister of odd and bowel-like</fullName>
    </submittedName>
</protein>
<reference evidence="2" key="1">
    <citation type="journal article" date="2021" name="Sci. Adv.">
        <title>The American lobster genome reveals insights on longevity, neural, and immune adaptations.</title>
        <authorList>
            <person name="Polinski J.M."/>
            <person name="Zimin A.V."/>
            <person name="Clark K.F."/>
            <person name="Kohn A.B."/>
            <person name="Sadowski N."/>
            <person name="Timp W."/>
            <person name="Ptitsyn A."/>
            <person name="Khanna P."/>
            <person name="Romanova D.Y."/>
            <person name="Williams P."/>
            <person name="Greenwood S.J."/>
            <person name="Moroz L.L."/>
            <person name="Walt D.R."/>
            <person name="Bodnar A.G."/>
        </authorList>
    </citation>
    <scope>NUCLEOTIDE SEQUENCE</scope>
    <source>
        <strain evidence="2">GMGI-L3</strain>
    </source>
</reference>
<feature type="compositionally biased region" description="Basic and acidic residues" evidence="1">
    <location>
        <begin position="69"/>
        <end position="79"/>
    </location>
</feature>
<dbReference type="AlphaFoldDB" id="A0A8J5MVR1"/>
<dbReference type="Proteomes" id="UP000747542">
    <property type="component" value="Unassembled WGS sequence"/>
</dbReference>
<organism evidence="2 3">
    <name type="scientific">Homarus americanus</name>
    <name type="common">American lobster</name>
    <dbReference type="NCBI Taxonomy" id="6706"/>
    <lineage>
        <taxon>Eukaryota</taxon>
        <taxon>Metazoa</taxon>
        <taxon>Ecdysozoa</taxon>
        <taxon>Arthropoda</taxon>
        <taxon>Crustacea</taxon>
        <taxon>Multicrustacea</taxon>
        <taxon>Malacostraca</taxon>
        <taxon>Eumalacostraca</taxon>
        <taxon>Eucarida</taxon>
        <taxon>Decapoda</taxon>
        <taxon>Pleocyemata</taxon>
        <taxon>Astacidea</taxon>
        <taxon>Nephropoidea</taxon>
        <taxon>Nephropidae</taxon>
        <taxon>Homarus</taxon>
    </lineage>
</organism>